<reference evidence="7 8" key="1">
    <citation type="submission" date="2020-07" db="EMBL/GenBank/DDBJ databases">
        <title>Sequencing the genomes of 1000 actinobacteria strains.</title>
        <authorList>
            <person name="Klenk H.-P."/>
        </authorList>
    </citation>
    <scope>NUCLEOTIDE SEQUENCE [LARGE SCALE GENOMIC DNA]</scope>
    <source>
        <strain evidence="7 8">DSM 45927</strain>
    </source>
</reference>
<accession>A0A853BWT0</accession>
<dbReference type="InterPro" id="IPR003959">
    <property type="entry name" value="ATPase_AAA_core"/>
</dbReference>
<dbReference type="SMART" id="SM00382">
    <property type="entry name" value="AAA"/>
    <property type="match status" value="2"/>
</dbReference>
<keyword evidence="3" id="KW-0067">ATP-binding</keyword>
<dbReference type="Gene3D" id="3.40.50.300">
    <property type="entry name" value="P-loop containing nucleotide triphosphate hydrolases"/>
    <property type="match status" value="2"/>
</dbReference>
<feature type="transmembrane region" description="Helical" evidence="5">
    <location>
        <begin position="136"/>
        <end position="156"/>
    </location>
</feature>
<evidence type="ECO:0000256" key="2">
    <source>
        <dbReference type="ARBA" id="ARBA00022741"/>
    </source>
</evidence>
<sequence length="813" mass="87198">MPRDERSQTTERPEGPSALGRMRAAYYGVPLRTRAVAALVAVTVLAVAALLTGLPVITTVGVTVAVLLVFAALMRSTDAVATTLIAIGWTALAYTLFLIPIPVAEASFLLLLPLLPLGVSLAATRIQEFPVWHTTLLALLIALIVGMSVSLAGMLAGSAPPALGLVCATAAAALALGWRAVAAYRLRRTMRELGAPPPTRHTTTRGAVPPAAGARPDSRERATEGRRARAARDPGDDAAPIPVDEALAELENMIGLDPVKQQVRAIAASIEAARLRADAGYAVDKPLRHLVFSGPPGTGKTSVARTLATIFHSFGLLPTPRVVEAQRADLVGEYLGATAIKTNELVDRALGGVLFIDEAYSLVNDGDGQPDRFGNEAVQTLLKRAEDDRDRLVMILAGYEGEMDRFLASNPGLASRFATRITFPSYTADELQRIAESLFEQRGDLLDDEARPALRRRFDQTVRGGAIDDLGNGRFVRSLVEKAAEARDVRVVTAEADQGRPEARELVTVRAPDIATAFDSLTRRLPGFGETPDIEQALAELDSMIGLEPVKRQVRSIVAQLQMAKLREEQGLRNHPPMRHFVFSGPPGTGKTSVARILGRVFAALGLLSRADVVEAQRADLVGEHLGATAIKTGKLVDRALGGVLFVDEAYSLANPGYSGGDAFGAEAIQTLLKRAEDDRDRLVVVLAGYPAEMDRFLASNAGLSSRFNVRVAFPSYTPEELTEIAEVVAARTGDTFDPSAREDLRKIFGYVCDSGWIDELGNGRFARSLFEKACSHRDVRVAEELGDAATAADLTRVTSADVRQAYAEVTQR</sequence>
<dbReference type="Pfam" id="PF17866">
    <property type="entry name" value="AAA_lid_6"/>
    <property type="match status" value="2"/>
</dbReference>
<protein>
    <submittedName>
        <fullName evidence="7">SpoVK/Ycf46/Vps4 family AAA+-type ATPase</fullName>
    </submittedName>
</protein>
<comment type="similarity">
    <text evidence="1">Belongs to the CbxX/CfxQ family.</text>
</comment>
<evidence type="ECO:0000256" key="3">
    <source>
        <dbReference type="ARBA" id="ARBA00022840"/>
    </source>
</evidence>
<dbReference type="InterPro" id="IPR050773">
    <property type="entry name" value="CbxX/CfxQ_RuBisCO_ESX"/>
</dbReference>
<dbReference type="PANTHER" id="PTHR43392:SF2">
    <property type="entry name" value="AAA-TYPE ATPASE FAMILY PROTEIN _ ANKYRIN REPEAT FAMILY PROTEIN"/>
    <property type="match status" value="1"/>
</dbReference>
<keyword evidence="8" id="KW-1185">Reference proteome</keyword>
<dbReference type="InterPro" id="IPR000641">
    <property type="entry name" value="CbxX/CfxQ"/>
</dbReference>
<evidence type="ECO:0000256" key="5">
    <source>
        <dbReference type="SAM" id="Phobius"/>
    </source>
</evidence>
<proteinExistence type="inferred from homology"/>
<dbReference type="GO" id="GO:0016887">
    <property type="term" value="F:ATP hydrolysis activity"/>
    <property type="evidence" value="ECO:0007669"/>
    <property type="project" value="InterPro"/>
</dbReference>
<evidence type="ECO:0000256" key="1">
    <source>
        <dbReference type="ARBA" id="ARBA00010378"/>
    </source>
</evidence>
<feature type="compositionally biased region" description="Basic and acidic residues" evidence="4">
    <location>
        <begin position="216"/>
        <end position="235"/>
    </location>
</feature>
<feature type="transmembrane region" description="Helical" evidence="5">
    <location>
        <begin position="162"/>
        <end position="181"/>
    </location>
</feature>
<keyword evidence="5" id="KW-1133">Transmembrane helix</keyword>
<dbReference type="Pfam" id="PF00004">
    <property type="entry name" value="AAA"/>
    <property type="match status" value="2"/>
</dbReference>
<feature type="domain" description="AAA+ ATPase" evidence="6">
    <location>
        <begin position="286"/>
        <end position="468"/>
    </location>
</feature>
<dbReference type="CDD" id="cd00009">
    <property type="entry name" value="AAA"/>
    <property type="match status" value="2"/>
</dbReference>
<keyword evidence="5" id="KW-0812">Transmembrane</keyword>
<feature type="region of interest" description="Disordered" evidence="4">
    <location>
        <begin position="192"/>
        <end position="240"/>
    </location>
</feature>
<organism evidence="7 8">
    <name type="scientific">Streptomonospora nanhaiensis</name>
    <dbReference type="NCBI Taxonomy" id="1323731"/>
    <lineage>
        <taxon>Bacteria</taxon>
        <taxon>Bacillati</taxon>
        <taxon>Actinomycetota</taxon>
        <taxon>Actinomycetes</taxon>
        <taxon>Streptosporangiales</taxon>
        <taxon>Nocardiopsidaceae</taxon>
        <taxon>Streptomonospora</taxon>
    </lineage>
</organism>
<dbReference type="AlphaFoldDB" id="A0A853BWT0"/>
<feature type="domain" description="AAA+ ATPase" evidence="6">
    <location>
        <begin position="577"/>
        <end position="714"/>
    </location>
</feature>
<comment type="caution">
    <text evidence="7">The sequence shown here is derived from an EMBL/GenBank/DDBJ whole genome shotgun (WGS) entry which is preliminary data.</text>
</comment>
<dbReference type="GO" id="GO:0005524">
    <property type="term" value="F:ATP binding"/>
    <property type="evidence" value="ECO:0007669"/>
    <property type="project" value="UniProtKB-KW"/>
</dbReference>
<dbReference type="Proteomes" id="UP000575985">
    <property type="component" value="Unassembled WGS sequence"/>
</dbReference>
<dbReference type="FunFam" id="3.40.50.300:FF:000216">
    <property type="entry name" value="Type VII secretion ATPase EccA"/>
    <property type="match status" value="2"/>
</dbReference>
<dbReference type="InterPro" id="IPR003593">
    <property type="entry name" value="AAA+_ATPase"/>
</dbReference>
<dbReference type="InterPro" id="IPR027417">
    <property type="entry name" value="P-loop_NTPase"/>
</dbReference>
<feature type="transmembrane region" description="Helical" evidence="5">
    <location>
        <begin position="107"/>
        <end position="124"/>
    </location>
</feature>
<evidence type="ECO:0000313" key="7">
    <source>
        <dbReference type="EMBL" id="NYI98642.1"/>
    </source>
</evidence>
<dbReference type="PRINTS" id="PR00819">
    <property type="entry name" value="CBXCFQXSUPER"/>
</dbReference>
<dbReference type="Gene3D" id="1.10.8.60">
    <property type="match status" value="2"/>
</dbReference>
<feature type="compositionally biased region" description="Low complexity" evidence="4">
    <location>
        <begin position="204"/>
        <end position="215"/>
    </location>
</feature>
<evidence type="ECO:0000259" key="6">
    <source>
        <dbReference type="SMART" id="SM00382"/>
    </source>
</evidence>
<dbReference type="EMBL" id="JACCFO010000001">
    <property type="protein sequence ID" value="NYI98642.1"/>
    <property type="molecule type" value="Genomic_DNA"/>
</dbReference>
<evidence type="ECO:0000256" key="4">
    <source>
        <dbReference type="SAM" id="MobiDB-lite"/>
    </source>
</evidence>
<keyword evidence="5" id="KW-0472">Membrane</keyword>
<evidence type="ECO:0000313" key="8">
    <source>
        <dbReference type="Proteomes" id="UP000575985"/>
    </source>
</evidence>
<dbReference type="RefSeq" id="WP_179769753.1">
    <property type="nucleotide sequence ID" value="NZ_JACCFO010000001.1"/>
</dbReference>
<name>A0A853BWT0_9ACTN</name>
<keyword evidence="2" id="KW-0547">Nucleotide-binding</keyword>
<dbReference type="PANTHER" id="PTHR43392">
    <property type="entry name" value="AAA-TYPE ATPASE FAMILY PROTEIN / ANKYRIN REPEAT FAMILY PROTEIN"/>
    <property type="match status" value="1"/>
</dbReference>
<feature type="transmembrane region" description="Helical" evidence="5">
    <location>
        <begin position="56"/>
        <end position="73"/>
    </location>
</feature>
<feature type="transmembrane region" description="Helical" evidence="5">
    <location>
        <begin position="80"/>
        <end position="101"/>
    </location>
</feature>
<dbReference type="InterPro" id="IPR041627">
    <property type="entry name" value="AAA_lid_6"/>
</dbReference>
<dbReference type="SUPFAM" id="SSF52540">
    <property type="entry name" value="P-loop containing nucleoside triphosphate hydrolases"/>
    <property type="match status" value="2"/>
</dbReference>
<gene>
    <name evidence="7" type="ORF">HNR12_004919</name>
</gene>